<proteinExistence type="predicted"/>
<evidence type="ECO:0000256" key="2">
    <source>
        <dbReference type="SAM" id="SignalP"/>
    </source>
</evidence>
<dbReference type="Proteomes" id="UP000198797">
    <property type="component" value="Unassembled WGS sequence"/>
</dbReference>
<dbReference type="EMBL" id="FMCU01000032">
    <property type="protein sequence ID" value="SCF49144.1"/>
    <property type="molecule type" value="Genomic_DNA"/>
</dbReference>
<protein>
    <recommendedName>
        <fullName evidence="5">Lipoprotein</fullName>
    </recommendedName>
</protein>
<dbReference type="PROSITE" id="PS51257">
    <property type="entry name" value="PROKAR_LIPOPROTEIN"/>
    <property type="match status" value="1"/>
</dbReference>
<evidence type="ECO:0000313" key="3">
    <source>
        <dbReference type="EMBL" id="SCF49144.1"/>
    </source>
</evidence>
<organism evidence="3 4">
    <name type="scientific">Micromonospora matsumotoense</name>
    <dbReference type="NCBI Taxonomy" id="121616"/>
    <lineage>
        <taxon>Bacteria</taxon>
        <taxon>Bacillati</taxon>
        <taxon>Actinomycetota</taxon>
        <taxon>Actinomycetes</taxon>
        <taxon>Micromonosporales</taxon>
        <taxon>Micromonosporaceae</taxon>
        <taxon>Micromonospora</taxon>
    </lineage>
</organism>
<dbReference type="AlphaFoldDB" id="A0A1C5AVS9"/>
<reference evidence="4" key="1">
    <citation type="submission" date="2016-06" db="EMBL/GenBank/DDBJ databases">
        <authorList>
            <person name="Varghese N."/>
            <person name="Submissions Spin"/>
        </authorList>
    </citation>
    <scope>NUCLEOTIDE SEQUENCE [LARGE SCALE GENOMIC DNA]</scope>
    <source>
        <strain evidence="4">DSM 44100</strain>
    </source>
</reference>
<feature type="signal peptide" evidence="2">
    <location>
        <begin position="1"/>
        <end position="29"/>
    </location>
</feature>
<gene>
    <name evidence="3" type="ORF">GA0070216_13222</name>
</gene>
<dbReference type="STRING" id="121616.GA0070216_13222"/>
<evidence type="ECO:0000313" key="4">
    <source>
        <dbReference type="Proteomes" id="UP000198797"/>
    </source>
</evidence>
<sequence>MVWSRKSLRASRSVAAAALLIAVSGCSPSDGTPARPAPEPAGVSAQAAYPGDKQGARALMAELAAHGDLALVASLRPTTADYQALFEPAFAERAQRFYEKSLWASMPPTAEPFAKPDQTEVRVWGATTEELRAWGKNTQANFPGGYEKIKDQLRPGLTIYSIDMVVPGEEHGMAYNGLTYVNGHWAFFPKPWRALESEQ</sequence>
<keyword evidence="4" id="KW-1185">Reference proteome</keyword>
<feature type="region of interest" description="Disordered" evidence="1">
    <location>
        <begin position="27"/>
        <end position="47"/>
    </location>
</feature>
<name>A0A1C5AVS9_9ACTN</name>
<evidence type="ECO:0000256" key="1">
    <source>
        <dbReference type="SAM" id="MobiDB-lite"/>
    </source>
</evidence>
<accession>A0A1C5AVS9</accession>
<evidence type="ECO:0008006" key="5">
    <source>
        <dbReference type="Google" id="ProtNLM"/>
    </source>
</evidence>
<keyword evidence="2" id="KW-0732">Signal</keyword>
<feature type="chain" id="PRO_5039376787" description="Lipoprotein" evidence="2">
    <location>
        <begin position="30"/>
        <end position="199"/>
    </location>
</feature>